<evidence type="ECO:0000256" key="1">
    <source>
        <dbReference type="ARBA" id="ARBA00004123"/>
    </source>
</evidence>
<evidence type="ECO:0000256" key="4">
    <source>
        <dbReference type="ARBA" id="ARBA00007245"/>
    </source>
</evidence>
<dbReference type="PANTHER" id="PTHR15989">
    <property type="entry name" value="VEZATIN"/>
    <property type="match status" value="1"/>
</dbReference>
<evidence type="ECO:0000256" key="14">
    <source>
        <dbReference type="SAM" id="Phobius"/>
    </source>
</evidence>
<evidence type="ECO:0000256" key="8">
    <source>
        <dbReference type="ARBA" id="ARBA00022949"/>
    </source>
</evidence>
<dbReference type="Proteomes" id="UP000829720">
    <property type="component" value="Unassembled WGS sequence"/>
</dbReference>
<evidence type="ECO:0000256" key="6">
    <source>
        <dbReference type="ARBA" id="ARBA00022475"/>
    </source>
</evidence>
<evidence type="ECO:0000256" key="2">
    <source>
        <dbReference type="ARBA" id="ARBA00004536"/>
    </source>
</evidence>
<feature type="transmembrane region" description="Helical" evidence="14">
    <location>
        <begin position="174"/>
        <end position="196"/>
    </location>
</feature>
<reference evidence="16" key="1">
    <citation type="submission" date="2021-01" db="EMBL/GenBank/DDBJ databases">
        <authorList>
            <person name="Zahm M."/>
            <person name="Roques C."/>
            <person name="Cabau C."/>
            <person name="Klopp C."/>
            <person name="Donnadieu C."/>
            <person name="Jouanno E."/>
            <person name="Lampietro C."/>
            <person name="Louis A."/>
            <person name="Herpin A."/>
            <person name="Echchiki A."/>
            <person name="Berthelot C."/>
            <person name="Parey E."/>
            <person name="Roest-Crollius H."/>
            <person name="Braasch I."/>
            <person name="Postlethwait J."/>
            <person name="Bobe J."/>
            <person name="Montfort J."/>
            <person name="Bouchez O."/>
            <person name="Begum T."/>
            <person name="Mejri S."/>
            <person name="Adams A."/>
            <person name="Chen W.-J."/>
            <person name="Guiguen Y."/>
        </authorList>
    </citation>
    <scope>NUCLEOTIDE SEQUENCE</scope>
    <source>
        <tissue evidence="16">Blood</tissue>
    </source>
</reference>
<comment type="caution">
    <text evidence="16">The sequence shown here is derived from an EMBL/GenBank/DDBJ whole genome shotgun (WGS) entry which is preliminary data.</text>
</comment>
<keyword evidence="8" id="KW-0965">Cell junction</keyword>
<accession>A0A8T3CUJ9</accession>
<keyword evidence="10" id="KW-0175">Coiled coil</keyword>
<comment type="similarity">
    <text evidence="4">Belongs to the vezatin family.</text>
</comment>
<keyword evidence="9 14" id="KW-1133">Transmembrane helix</keyword>
<evidence type="ECO:0000256" key="11">
    <source>
        <dbReference type="ARBA" id="ARBA00023136"/>
    </source>
</evidence>
<evidence type="ECO:0000259" key="15">
    <source>
        <dbReference type="Pfam" id="PF12632"/>
    </source>
</evidence>
<feature type="region of interest" description="Disordered" evidence="13">
    <location>
        <begin position="33"/>
        <end position="53"/>
    </location>
</feature>
<keyword evidence="12" id="KW-0539">Nucleus</keyword>
<dbReference type="GO" id="GO:0098609">
    <property type="term" value="P:cell-cell adhesion"/>
    <property type="evidence" value="ECO:0007669"/>
    <property type="project" value="InterPro"/>
</dbReference>
<dbReference type="InterPro" id="IPR026859">
    <property type="entry name" value="Myosin-bd"/>
</dbReference>
<evidence type="ECO:0000256" key="13">
    <source>
        <dbReference type="SAM" id="MobiDB-lite"/>
    </source>
</evidence>
<evidence type="ECO:0000256" key="3">
    <source>
        <dbReference type="ARBA" id="ARBA00004651"/>
    </source>
</evidence>
<dbReference type="EMBL" id="JAERUA010000017">
    <property type="protein sequence ID" value="KAI1888036.1"/>
    <property type="molecule type" value="Genomic_DNA"/>
</dbReference>
<dbReference type="OrthoDB" id="21151at2759"/>
<evidence type="ECO:0000256" key="10">
    <source>
        <dbReference type="ARBA" id="ARBA00023054"/>
    </source>
</evidence>
<dbReference type="PANTHER" id="PTHR15989:SF5">
    <property type="entry name" value="VEZATIN"/>
    <property type="match status" value="1"/>
</dbReference>
<evidence type="ECO:0000256" key="7">
    <source>
        <dbReference type="ARBA" id="ARBA00022692"/>
    </source>
</evidence>
<dbReference type="GO" id="GO:0005634">
    <property type="term" value="C:nucleus"/>
    <property type="evidence" value="ECO:0007669"/>
    <property type="project" value="UniProtKB-SubCell"/>
</dbReference>
<evidence type="ECO:0000256" key="5">
    <source>
        <dbReference type="ARBA" id="ARBA00018125"/>
    </source>
</evidence>
<organism evidence="16 17">
    <name type="scientific">Albula goreensis</name>
    <dbReference type="NCBI Taxonomy" id="1534307"/>
    <lineage>
        <taxon>Eukaryota</taxon>
        <taxon>Metazoa</taxon>
        <taxon>Chordata</taxon>
        <taxon>Craniata</taxon>
        <taxon>Vertebrata</taxon>
        <taxon>Euteleostomi</taxon>
        <taxon>Actinopterygii</taxon>
        <taxon>Neopterygii</taxon>
        <taxon>Teleostei</taxon>
        <taxon>Albuliformes</taxon>
        <taxon>Albulidae</taxon>
        <taxon>Albula</taxon>
    </lineage>
</organism>
<dbReference type="InterPro" id="IPR026858">
    <property type="entry name" value="Vezatin"/>
</dbReference>
<keyword evidence="7 14" id="KW-0812">Transmembrane</keyword>
<dbReference type="GO" id="GO:0005912">
    <property type="term" value="C:adherens junction"/>
    <property type="evidence" value="ECO:0007669"/>
    <property type="project" value="UniProtKB-SubCell"/>
</dbReference>
<dbReference type="GO" id="GO:0017022">
    <property type="term" value="F:myosin binding"/>
    <property type="evidence" value="ECO:0007669"/>
    <property type="project" value="InterPro"/>
</dbReference>
<evidence type="ECO:0000313" key="17">
    <source>
        <dbReference type="Proteomes" id="UP000829720"/>
    </source>
</evidence>
<keyword evidence="17" id="KW-1185">Reference proteome</keyword>
<comment type="subcellular location">
    <subcellularLocation>
        <location evidence="2">Cell junction</location>
        <location evidence="2">Adherens junction</location>
    </subcellularLocation>
    <subcellularLocation>
        <location evidence="3">Cell membrane</location>
        <topology evidence="3">Multi-pass membrane protein</topology>
    </subcellularLocation>
    <subcellularLocation>
        <location evidence="1">Nucleus</location>
    </subcellularLocation>
</comment>
<sequence>MTEEFDEEVVFENSPLFQYLQDLGHTDFEACPTVSQEEEPGAGGEEGSFPQDVPSPPREGLFWRLADGLWRQSLLHQGSVTESLEKKLDVNFRQYSLRTILEQDVLLQEDVELIELLDPSILSVGSSSSPDHASAAAPPAPRFLATPSLWDFSVLTAFVAVLLALRSLGDGPGLVLLVPWAAALAGFLMLRGAGLWRTACLQRTLRAGGSQLERLAQDSRAFTGLVRKSLRLVQETEVISRGFTL</sequence>
<feature type="domain" description="Myosin-binding" evidence="15">
    <location>
        <begin position="158"/>
        <end position="245"/>
    </location>
</feature>
<proteinExistence type="inferred from homology"/>
<dbReference type="AlphaFoldDB" id="A0A8T3CUJ9"/>
<dbReference type="GO" id="GO:0005886">
    <property type="term" value="C:plasma membrane"/>
    <property type="evidence" value="ECO:0007669"/>
    <property type="project" value="UniProtKB-SubCell"/>
</dbReference>
<evidence type="ECO:0000313" key="16">
    <source>
        <dbReference type="EMBL" id="KAI1888036.1"/>
    </source>
</evidence>
<keyword evidence="6" id="KW-1003">Cell membrane</keyword>
<name>A0A8T3CUJ9_9TELE</name>
<dbReference type="Pfam" id="PF12632">
    <property type="entry name" value="Vezatin"/>
    <property type="match status" value="1"/>
</dbReference>
<protein>
    <recommendedName>
        <fullName evidence="5">Vezatin</fullName>
    </recommendedName>
</protein>
<keyword evidence="11 14" id="KW-0472">Membrane</keyword>
<gene>
    <name evidence="16" type="ORF">AGOR_G00180910</name>
</gene>
<evidence type="ECO:0000256" key="9">
    <source>
        <dbReference type="ARBA" id="ARBA00022989"/>
    </source>
</evidence>
<evidence type="ECO:0000256" key="12">
    <source>
        <dbReference type="ARBA" id="ARBA00023242"/>
    </source>
</evidence>